<keyword evidence="3" id="KW-1185">Reference proteome</keyword>
<comment type="caution">
    <text evidence="2">The sequence shown here is derived from an EMBL/GenBank/DDBJ whole genome shotgun (WGS) entry which is preliminary data.</text>
</comment>
<evidence type="ECO:0000313" key="2">
    <source>
        <dbReference type="EMBL" id="GBN00635.1"/>
    </source>
</evidence>
<name>A0A4Y2KEC4_ARAVE</name>
<feature type="transmembrane region" description="Helical" evidence="1">
    <location>
        <begin position="47"/>
        <end position="68"/>
    </location>
</feature>
<evidence type="ECO:0000256" key="1">
    <source>
        <dbReference type="SAM" id="Phobius"/>
    </source>
</evidence>
<keyword evidence="1" id="KW-1133">Transmembrane helix</keyword>
<gene>
    <name evidence="2" type="ORF">AVEN_245320_1</name>
</gene>
<dbReference type="EMBL" id="BGPR01004534">
    <property type="protein sequence ID" value="GBN00635.1"/>
    <property type="molecule type" value="Genomic_DNA"/>
</dbReference>
<accession>A0A4Y2KEC4</accession>
<protein>
    <submittedName>
        <fullName evidence="2">Uncharacterized protein</fullName>
    </submittedName>
</protein>
<evidence type="ECO:0000313" key="3">
    <source>
        <dbReference type="Proteomes" id="UP000499080"/>
    </source>
</evidence>
<sequence length="134" mass="15490">MCNITRNPRTFYTMLTKFYNPANQEISISNLILHRNRYVERILSSRATSLLIFTLIAIIFTSPFYWTFFGGKNPSLNKPFSLQEVERTIRKSRNSTPGADGIPANWFKKLNYADIFKITSIFQDIFSTSCPDST</sequence>
<keyword evidence="1" id="KW-0812">Transmembrane</keyword>
<proteinExistence type="predicted"/>
<dbReference type="AlphaFoldDB" id="A0A4Y2KEC4"/>
<dbReference type="OrthoDB" id="6514113at2759"/>
<keyword evidence="1" id="KW-0472">Membrane</keyword>
<organism evidence="2 3">
    <name type="scientific">Araneus ventricosus</name>
    <name type="common">Orbweaver spider</name>
    <name type="synonym">Epeira ventricosa</name>
    <dbReference type="NCBI Taxonomy" id="182803"/>
    <lineage>
        <taxon>Eukaryota</taxon>
        <taxon>Metazoa</taxon>
        <taxon>Ecdysozoa</taxon>
        <taxon>Arthropoda</taxon>
        <taxon>Chelicerata</taxon>
        <taxon>Arachnida</taxon>
        <taxon>Araneae</taxon>
        <taxon>Araneomorphae</taxon>
        <taxon>Entelegynae</taxon>
        <taxon>Araneoidea</taxon>
        <taxon>Araneidae</taxon>
        <taxon>Araneus</taxon>
    </lineage>
</organism>
<dbReference type="Proteomes" id="UP000499080">
    <property type="component" value="Unassembled WGS sequence"/>
</dbReference>
<reference evidence="2 3" key="1">
    <citation type="journal article" date="2019" name="Sci. Rep.">
        <title>Orb-weaving spider Araneus ventricosus genome elucidates the spidroin gene catalogue.</title>
        <authorList>
            <person name="Kono N."/>
            <person name="Nakamura H."/>
            <person name="Ohtoshi R."/>
            <person name="Moran D.A.P."/>
            <person name="Shinohara A."/>
            <person name="Yoshida Y."/>
            <person name="Fujiwara M."/>
            <person name="Mori M."/>
            <person name="Tomita M."/>
            <person name="Arakawa K."/>
        </authorList>
    </citation>
    <scope>NUCLEOTIDE SEQUENCE [LARGE SCALE GENOMIC DNA]</scope>
</reference>